<dbReference type="SUPFAM" id="SSF111352">
    <property type="entry name" value="Ammonium transporter"/>
    <property type="match status" value="1"/>
</dbReference>
<proteinExistence type="inferred from homology"/>
<dbReference type="InterPro" id="IPR018047">
    <property type="entry name" value="Ammonium_transpt_CS"/>
</dbReference>
<organism evidence="11 12">
    <name type="scientific">Solidesulfovibrio carbinoliphilus subsp. oakridgensis</name>
    <dbReference type="NCBI Taxonomy" id="694327"/>
    <lineage>
        <taxon>Bacteria</taxon>
        <taxon>Pseudomonadati</taxon>
        <taxon>Thermodesulfobacteriota</taxon>
        <taxon>Desulfovibrionia</taxon>
        <taxon>Desulfovibrionales</taxon>
        <taxon>Desulfovibrionaceae</taxon>
        <taxon>Solidesulfovibrio</taxon>
    </lineage>
</organism>
<dbReference type="GO" id="GO:0097272">
    <property type="term" value="P:ammonium homeostasis"/>
    <property type="evidence" value="ECO:0007669"/>
    <property type="project" value="TreeGrafter"/>
</dbReference>
<evidence type="ECO:0000256" key="1">
    <source>
        <dbReference type="ARBA" id="ARBA00004141"/>
    </source>
</evidence>
<evidence type="ECO:0000313" key="11">
    <source>
        <dbReference type="EMBL" id="EHJ49243.1"/>
    </source>
</evidence>
<sequence>MRKNISVLLLALFLTILAVPLAASADDAAPVPDPSGASIGTAADVVGATAGAPTKEDMETLSAKEPLAAKLADVVGHNRISINMVWTLICGFLVMFMQAGFALAETGFTRAKNAGHTMAMNMMVYGIGMLGYWICGFALQMGGVGGVASLGGAQVLANEFTITIGGNDFGLFGTTGFFLSGVSYDAVVFSVFLFQMVFMDTTATIPTGTMAERWTFKSFVVYAFFISMFVYPLYANWVWGGGFLSCLGKFYALGHGVVDFAGSSVVHMTGGVAALAGGIVLGPRLGKFREDGTPVAIPGHHIPMAVAGCFILAFGWFGFNAGSTLAGTDLRIGVVATNTMLASAAGAFSAMLYMWTFYGKPDISMVANGLLAGLVAITAPCAFVNSVSAVIIGAIAGVLLCLSVFFVERTLKIDDPVGAISVHGVNGAFGVLSVGLFADGTYGDGLNGVTGTVKGLFYGDGGQLMAQILGICTNFVFVFIVMYAFFKVLDLVIPLRVKPEHELEGLDQHEVAVSAYPEFVLQKTHR</sequence>
<evidence type="ECO:0000256" key="6">
    <source>
        <dbReference type="ARBA" id="ARBA00023136"/>
    </source>
</evidence>
<dbReference type="NCBIfam" id="TIGR00836">
    <property type="entry name" value="amt"/>
    <property type="match status" value="1"/>
</dbReference>
<dbReference type="RefSeq" id="WP_009182576.1">
    <property type="nucleotide sequence ID" value="NZ_CM001368.1"/>
</dbReference>
<dbReference type="PANTHER" id="PTHR11730">
    <property type="entry name" value="AMMONIUM TRANSPORTER"/>
    <property type="match status" value="1"/>
</dbReference>
<gene>
    <name evidence="11" type="ORF">DFW101_3243</name>
</gene>
<reference evidence="12" key="1">
    <citation type="journal article" date="2015" name="Genome Announc.">
        <title>High-Quality Draft Genome Sequence of Desulfovibrio carbinoliphilus FW-101-2B, an Organic Acid-Oxidizing Sulfate-Reducing Bacterium Isolated from Uranium(VI)-Contaminated Groundwater.</title>
        <authorList>
            <person name="Ramsay B.D."/>
            <person name="Hwang C."/>
            <person name="Woo H.L."/>
            <person name="Carroll S.L."/>
            <person name="Lucas S."/>
            <person name="Han J."/>
            <person name="Lapidus A.L."/>
            <person name="Cheng J.F."/>
            <person name="Goodwin L.A."/>
            <person name="Pitluck S."/>
            <person name="Peters L."/>
            <person name="Chertkov O."/>
            <person name="Held B."/>
            <person name="Detter J.C."/>
            <person name="Han C.S."/>
            <person name="Tapia R."/>
            <person name="Land M.L."/>
            <person name="Hauser L.J."/>
            <person name="Kyrpides N.C."/>
            <person name="Ivanova N.N."/>
            <person name="Mikhailova N."/>
            <person name="Pagani I."/>
            <person name="Woyke T."/>
            <person name="Arkin A.P."/>
            <person name="Dehal P."/>
            <person name="Chivian D."/>
            <person name="Criddle C.S."/>
            <person name="Wu W."/>
            <person name="Chakraborty R."/>
            <person name="Hazen T.C."/>
            <person name="Fields M.W."/>
        </authorList>
    </citation>
    <scope>NUCLEOTIDE SEQUENCE [LARGE SCALE GENOMIC DNA]</scope>
    <source>
        <strain evidence="12">FW-101-2B</strain>
    </source>
</reference>
<feature type="signal peptide" evidence="9">
    <location>
        <begin position="1"/>
        <end position="25"/>
    </location>
</feature>
<feature type="transmembrane region" description="Helical" evidence="8">
    <location>
        <begin position="389"/>
        <end position="407"/>
    </location>
</feature>
<feature type="transmembrane region" description="Helical" evidence="8">
    <location>
        <begin position="464"/>
        <end position="486"/>
    </location>
</feature>
<evidence type="ECO:0000256" key="9">
    <source>
        <dbReference type="SAM" id="SignalP"/>
    </source>
</evidence>
<dbReference type="GO" id="GO:0005886">
    <property type="term" value="C:plasma membrane"/>
    <property type="evidence" value="ECO:0007669"/>
    <property type="project" value="UniProtKB-SubCell"/>
</dbReference>
<dbReference type="Proteomes" id="UP000004662">
    <property type="component" value="Chromosome"/>
</dbReference>
<evidence type="ECO:0000256" key="4">
    <source>
        <dbReference type="ARBA" id="ARBA00022692"/>
    </source>
</evidence>
<feature type="transmembrane region" description="Helical" evidence="8">
    <location>
        <begin position="260"/>
        <end position="281"/>
    </location>
</feature>
<evidence type="ECO:0000259" key="10">
    <source>
        <dbReference type="Pfam" id="PF00909"/>
    </source>
</evidence>
<evidence type="ECO:0000256" key="3">
    <source>
        <dbReference type="ARBA" id="ARBA00022448"/>
    </source>
</evidence>
<dbReference type="eggNOG" id="COG0004">
    <property type="taxonomic scope" value="Bacteria"/>
</dbReference>
<feature type="transmembrane region" description="Helical" evidence="8">
    <location>
        <begin position="124"/>
        <end position="157"/>
    </location>
</feature>
<keyword evidence="7 8" id="KW-0924">Ammonia transport</keyword>
<evidence type="ECO:0000256" key="7">
    <source>
        <dbReference type="ARBA" id="ARBA00023177"/>
    </source>
</evidence>
<dbReference type="GO" id="GO:0008519">
    <property type="term" value="F:ammonium channel activity"/>
    <property type="evidence" value="ECO:0007669"/>
    <property type="project" value="InterPro"/>
</dbReference>
<dbReference type="Pfam" id="PF00909">
    <property type="entry name" value="Ammonium_transp"/>
    <property type="match status" value="1"/>
</dbReference>
<accession>G7QAL2</accession>
<dbReference type="STRING" id="694327.DFW101_3243"/>
<dbReference type="HOGENOM" id="CLU_000445_33_1_7"/>
<feature type="transmembrane region" description="Helical" evidence="8">
    <location>
        <begin position="177"/>
        <end position="198"/>
    </location>
</feature>
<evidence type="ECO:0000313" key="12">
    <source>
        <dbReference type="Proteomes" id="UP000004662"/>
    </source>
</evidence>
<dbReference type="InterPro" id="IPR029020">
    <property type="entry name" value="Ammonium/urea_transptr"/>
</dbReference>
<feature type="domain" description="Ammonium transporter AmtB-like" evidence="10">
    <location>
        <begin position="85"/>
        <end position="516"/>
    </location>
</feature>
<feature type="transmembrane region" description="Helical" evidence="8">
    <location>
        <begin position="339"/>
        <end position="358"/>
    </location>
</feature>
<evidence type="ECO:0000256" key="5">
    <source>
        <dbReference type="ARBA" id="ARBA00022989"/>
    </source>
</evidence>
<evidence type="ECO:0000256" key="2">
    <source>
        <dbReference type="ARBA" id="ARBA00005887"/>
    </source>
</evidence>
<feature type="transmembrane region" description="Helical" evidence="8">
    <location>
        <begin position="419"/>
        <end position="438"/>
    </location>
</feature>
<dbReference type="Gene3D" id="1.10.3430.10">
    <property type="entry name" value="Ammonium transporter AmtB like domains"/>
    <property type="match status" value="1"/>
</dbReference>
<keyword evidence="5 8" id="KW-1133">Transmembrane helix</keyword>
<dbReference type="PANTHER" id="PTHR11730:SF6">
    <property type="entry name" value="AMMONIUM TRANSPORTER"/>
    <property type="match status" value="1"/>
</dbReference>
<dbReference type="OrthoDB" id="9814202at2"/>
<keyword evidence="6 8" id="KW-0472">Membrane</keyword>
<dbReference type="PROSITE" id="PS01219">
    <property type="entry name" value="AMMONIUM_TRANSP"/>
    <property type="match status" value="1"/>
</dbReference>
<feature type="chain" id="PRO_5003503514" description="Ammonium transporter" evidence="9">
    <location>
        <begin position="26"/>
        <end position="526"/>
    </location>
</feature>
<evidence type="ECO:0000256" key="8">
    <source>
        <dbReference type="RuleBase" id="RU362002"/>
    </source>
</evidence>
<dbReference type="InterPro" id="IPR001905">
    <property type="entry name" value="Ammonium_transpt"/>
</dbReference>
<feature type="transmembrane region" description="Helical" evidence="8">
    <location>
        <begin position="219"/>
        <end position="240"/>
    </location>
</feature>
<keyword evidence="9" id="KW-0732">Signal</keyword>
<dbReference type="InterPro" id="IPR024041">
    <property type="entry name" value="NH4_transpt_AmtB-like_dom"/>
</dbReference>
<name>G7QAL2_9BACT</name>
<dbReference type="AlphaFoldDB" id="G7QAL2"/>
<keyword evidence="4 8" id="KW-0812">Transmembrane</keyword>
<comment type="similarity">
    <text evidence="2 8">Belongs to the ammonia transporter channel (TC 1.A.11.2) family.</text>
</comment>
<comment type="subcellular location">
    <subcellularLocation>
        <location evidence="8">Cell membrane</location>
        <topology evidence="8">Multi-pass membrane protein</topology>
    </subcellularLocation>
    <subcellularLocation>
        <location evidence="1">Membrane</location>
        <topology evidence="1">Multi-pass membrane protein</topology>
    </subcellularLocation>
</comment>
<dbReference type="EMBL" id="CM001368">
    <property type="protein sequence ID" value="EHJ49243.1"/>
    <property type="molecule type" value="Genomic_DNA"/>
</dbReference>
<protein>
    <recommendedName>
        <fullName evidence="8">Ammonium transporter</fullName>
    </recommendedName>
</protein>
<feature type="transmembrane region" description="Helical" evidence="8">
    <location>
        <begin position="302"/>
        <end position="319"/>
    </location>
</feature>
<keyword evidence="12" id="KW-1185">Reference proteome</keyword>
<feature type="transmembrane region" description="Helical" evidence="8">
    <location>
        <begin position="365"/>
        <end position="383"/>
    </location>
</feature>
<keyword evidence="3 8" id="KW-0813">Transport</keyword>
<feature type="transmembrane region" description="Helical" evidence="8">
    <location>
        <begin position="84"/>
        <end position="104"/>
    </location>
</feature>